<evidence type="ECO:0000256" key="2">
    <source>
        <dbReference type="ARBA" id="ARBA00022448"/>
    </source>
</evidence>
<dbReference type="InterPro" id="IPR002842">
    <property type="entry name" value="ATPase_V1_Esu"/>
</dbReference>
<dbReference type="EMBL" id="UYSG01011751">
    <property type="protein sequence ID" value="VDL63529.1"/>
    <property type="molecule type" value="Genomic_DNA"/>
</dbReference>
<dbReference type="InterPro" id="IPR038495">
    <property type="entry name" value="ATPase_E_C"/>
</dbReference>
<dbReference type="GO" id="GO:0033178">
    <property type="term" value="C:proton-transporting two-sector ATPase complex, catalytic domain"/>
    <property type="evidence" value="ECO:0007669"/>
    <property type="project" value="InterPro"/>
</dbReference>
<dbReference type="Gene3D" id="6.10.250.1620">
    <property type="match status" value="1"/>
</dbReference>
<proteinExistence type="inferred from homology"/>
<evidence type="ECO:0000313" key="6">
    <source>
        <dbReference type="Proteomes" id="UP000274504"/>
    </source>
</evidence>
<evidence type="ECO:0000313" key="7">
    <source>
        <dbReference type="Proteomes" id="UP000321570"/>
    </source>
</evidence>
<dbReference type="HAMAP" id="MF_00311">
    <property type="entry name" value="ATP_synth_E_arch"/>
    <property type="match status" value="1"/>
</dbReference>
<organism evidence="8">
    <name type="scientific">Hymenolepis diminuta</name>
    <name type="common">Rat tapeworm</name>
    <dbReference type="NCBI Taxonomy" id="6216"/>
    <lineage>
        <taxon>Eukaryota</taxon>
        <taxon>Metazoa</taxon>
        <taxon>Spiralia</taxon>
        <taxon>Lophotrochozoa</taxon>
        <taxon>Platyhelminthes</taxon>
        <taxon>Cestoda</taxon>
        <taxon>Eucestoda</taxon>
        <taxon>Cyclophyllidea</taxon>
        <taxon>Hymenolepididae</taxon>
        <taxon>Hymenolepis</taxon>
    </lineage>
</organism>
<dbReference type="GO" id="GO:0046961">
    <property type="term" value="F:proton-transporting ATPase activity, rotational mechanism"/>
    <property type="evidence" value="ECO:0007669"/>
    <property type="project" value="InterPro"/>
</dbReference>
<sequence>MTLNDTDVQRQIQRLISFIDQEANTKVEEIDAKAEEEFQIEKARIIQSQRIKIGEFYQKKIKQLELAKKIKDSTLMNAARLKVLVNRDDYIHQLLNEARSRLLVISRDPVQYRTTLDGLITQGLLQLVESNVNLKCRAEDVDLVQSLLPTCIEELKRQTGIDCNVTVNTTSFLPKDCCGGVELYVHHGRICVNNTLDARLEQVADKMMPQIREQLFGVNKNRKFRT</sequence>
<evidence type="ECO:0000313" key="8">
    <source>
        <dbReference type="WBParaSite" id="HDID_0001054601-mRNA-1"/>
    </source>
</evidence>
<dbReference type="Proteomes" id="UP000321570">
    <property type="component" value="Unassembled WGS sequence"/>
</dbReference>
<comment type="similarity">
    <text evidence="1">Belongs to the V-ATPase E subunit family.</text>
</comment>
<evidence type="ECO:0000256" key="3">
    <source>
        <dbReference type="ARBA" id="ARBA00023065"/>
    </source>
</evidence>
<keyword evidence="3" id="KW-0406">Ion transport</keyword>
<evidence type="ECO:0000313" key="4">
    <source>
        <dbReference type="EMBL" id="VDL63529.1"/>
    </source>
</evidence>
<dbReference type="SUPFAM" id="SSF160527">
    <property type="entry name" value="V-type ATPase subunit E-like"/>
    <property type="match status" value="1"/>
</dbReference>
<dbReference type="PANTHER" id="PTHR45715">
    <property type="entry name" value="ATPASE H+-TRANSPORTING V1 SUBUNIT E1A-RELATED"/>
    <property type="match status" value="1"/>
</dbReference>
<dbReference type="Gene3D" id="3.30.2320.30">
    <property type="entry name" value="ATP synthase, E subunit, C-terminal"/>
    <property type="match status" value="1"/>
</dbReference>
<dbReference type="WBParaSite" id="HDID_0001054601-mRNA-1">
    <property type="protein sequence ID" value="HDID_0001054601-mRNA-1"/>
    <property type="gene ID" value="HDID_0001054601"/>
</dbReference>
<evidence type="ECO:0000313" key="5">
    <source>
        <dbReference type="EMBL" id="VUZ55486.1"/>
    </source>
</evidence>
<reference evidence="4 6" key="2">
    <citation type="submission" date="2018-11" db="EMBL/GenBank/DDBJ databases">
        <authorList>
            <consortium name="Pathogen Informatics"/>
        </authorList>
    </citation>
    <scope>NUCLEOTIDE SEQUENCE [LARGE SCALE GENOMIC DNA]</scope>
</reference>
<reference evidence="5 7" key="3">
    <citation type="submission" date="2019-07" db="EMBL/GenBank/DDBJ databases">
        <authorList>
            <person name="Jastrzebski P J."/>
            <person name="Paukszto L."/>
            <person name="Jastrzebski P J."/>
        </authorList>
    </citation>
    <scope>NUCLEOTIDE SEQUENCE [LARGE SCALE GENOMIC DNA]</scope>
    <source>
        <strain evidence="5 7">WMS-il1</strain>
    </source>
</reference>
<dbReference type="STRING" id="6216.A0A0R3SXQ7"/>
<protein>
    <submittedName>
        <fullName evidence="8">V-type proton ATPase subunit E</fullName>
    </submittedName>
</protein>
<dbReference type="AlphaFoldDB" id="A0A0R3SXQ7"/>
<keyword evidence="2" id="KW-0813">Transport</keyword>
<dbReference type="EMBL" id="CABIJS010000693">
    <property type="protein sequence ID" value="VUZ55486.1"/>
    <property type="molecule type" value="Genomic_DNA"/>
</dbReference>
<accession>A0A0R3SXQ7</accession>
<name>A0A0R3SXQ7_HYMDI</name>
<dbReference type="Pfam" id="PF01991">
    <property type="entry name" value="vATP-synt_E"/>
    <property type="match status" value="1"/>
</dbReference>
<gene>
    <name evidence="4" type="ORF">HDID_LOCUS10544</name>
    <name evidence="5" type="ORF">WMSIL1_LOCUS13307</name>
</gene>
<dbReference type="Proteomes" id="UP000274504">
    <property type="component" value="Unassembled WGS sequence"/>
</dbReference>
<evidence type="ECO:0000256" key="1">
    <source>
        <dbReference type="ARBA" id="ARBA00005901"/>
    </source>
</evidence>
<dbReference type="OrthoDB" id="10263003at2759"/>
<keyword evidence="7" id="KW-1185">Reference proteome</keyword>
<reference evidence="8" key="1">
    <citation type="submission" date="2017-02" db="UniProtKB">
        <authorList>
            <consortium name="WormBaseParasite"/>
        </authorList>
    </citation>
    <scope>IDENTIFICATION</scope>
</reference>